<dbReference type="EMBL" id="KF124002">
    <property type="protein sequence ID" value="AIA91314.1"/>
    <property type="molecule type" value="Genomic_DNA"/>
</dbReference>
<proteinExistence type="predicted"/>
<reference evidence="2" key="1">
    <citation type="journal article" date="2013" name="Environ. Microbiol.">
        <title>Seasonally variable intestinal metagenomes of the red palm weevil (Rhynchophorus ferrugineus).</title>
        <authorList>
            <person name="Jia S."/>
            <person name="Zhang X."/>
            <person name="Zhang G."/>
            <person name="Yin A."/>
            <person name="Zhang S."/>
            <person name="Li F."/>
            <person name="Wang L."/>
            <person name="Zhao D."/>
            <person name="Yun Q."/>
            <person name="Tala"/>
            <person name="Wang J."/>
            <person name="Sun G."/>
            <person name="Baabdullah M."/>
            <person name="Yu X."/>
            <person name="Hu S."/>
            <person name="Al-Mssallem I.S."/>
            <person name="Yu J."/>
        </authorList>
    </citation>
    <scope>NUCLEOTIDE SEQUENCE</scope>
</reference>
<evidence type="ECO:0000313" key="2">
    <source>
        <dbReference type="EMBL" id="AIA91314.1"/>
    </source>
</evidence>
<dbReference type="AlphaFoldDB" id="A0A060C7W9"/>
<dbReference type="InterPro" id="IPR028992">
    <property type="entry name" value="Hedgehog/Intein_dom"/>
</dbReference>
<dbReference type="SUPFAM" id="SSF51294">
    <property type="entry name" value="Hedgehog/intein (Hint) domain"/>
    <property type="match status" value="1"/>
</dbReference>
<dbReference type="InterPro" id="IPR036844">
    <property type="entry name" value="Hint_dom_sf"/>
</dbReference>
<organism evidence="2">
    <name type="scientific">uncultured Gluconobacter sp</name>
    <dbReference type="NCBI Taxonomy" id="563853"/>
    <lineage>
        <taxon>Bacteria</taxon>
        <taxon>Pseudomonadati</taxon>
        <taxon>Pseudomonadota</taxon>
        <taxon>Alphaproteobacteria</taxon>
        <taxon>Acetobacterales</taxon>
        <taxon>Acetobacteraceae</taxon>
        <taxon>Gluconobacter</taxon>
        <taxon>environmental samples</taxon>
    </lineage>
</organism>
<dbReference type="Pfam" id="PF13403">
    <property type="entry name" value="Hint_2"/>
    <property type="match status" value="1"/>
</dbReference>
<sequence>MKRIEDLRVGDLVLTKDDGPQPLRWISSRHVSAEMLAAHPNMRPIRIRAGALGEGLPLRDLIVSPQHRMLVRSKVAERMFGEEEVLVAAKHLLELDGVDVARGYG</sequence>
<protein>
    <submittedName>
        <fullName evidence="2">CAZy families GT4 protein</fullName>
    </submittedName>
</protein>
<feature type="domain" description="Hedgehog/Intein (Hint)" evidence="1">
    <location>
        <begin position="3"/>
        <end position="100"/>
    </location>
</feature>
<evidence type="ECO:0000259" key="1">
    <source>
        <dbReference type="Pfam" id="PF13403"/>
    </source>
</evidence>
<name>A0A060C7W9_9PROT</name>
<accession>A0A060C7W9</accession>